<proteinExistence type="predicted"/>
<evidence type="ECO:0000313" key="2">
    <source>
        <dbReference type="Proteomes" id="UP000030170"/>
    </source>
</evidence>
<evidence type="ECO:0000313" key="1">
    <source>
        <dbReference type="EMBL" id="KGF72224.1"/>
    </source>
</evidence>
<dbReference type="AlphaFoldDB" id="A0A098TJD2"/>
<keyword evidence="2" id="KW-1185">Reference proteome</keyword>
<reference evidence="1 2" key="1">
    <citation type="journal article" date="2014" name="Mol. Ecol.">
        <title>Evolution of Synechococcus.</title>
        <authorList>
            <person name="Dvorak P."/>
            <person name="Casamatta D."/>
            <person name="Hasler P."/>
            <person name="Poulickova A."/>
            <person name="Ondrej V."/>
            <person name="Sanges R."/>
        </authorList>
    </citation>
    <scope>NUCLEOTIDE SEQUENCE [LARGE SCALE GENOMIC DNA]</scope>
    <source>
        <strain evidence="1 2">CAUP A 1101</strain>
    </source>
</reference>
<dbReference type="EMBL" id="JJML01000033">
    <property type="protein sequence ID" value="KGF72224.1"/>
    <property type="molecule type" value="Genomic_DNA"/>
</dbReference>
<name>A0A098TJD2_9CYAN</name>
<sequence>MAMVCYLYAVQRDPTSVGPTPAETPINDKHLVDIYGRRVRDQKLIFDELWRPLPGFEKVFYDTKTTSRFYTNGVTMLQIMGTSTLGNNPTKVAILVNCSDLTLTYEGVARRRTRLYDYADQYKLETNFPQDRVGQICDAIGEPPIRIKPR</sequence>
<protein>
    <submittedName>
        <fullName evidence="1">Uncharacterized protein</fullName>
    </submittedName>
</protein>
<dbReference type="Proteomes" id="UP000030170">
    <property type="component" value="Unassembled WGS sequence"/>
</dbReference>
<gene>
    <name evidence="1" type="ORF">DO97_11330</name>
</gene>
<accession>A0A098TJD2</accession>
<comment type="caution">
    <text evidence="1">The sequence shown here is derived from an EMBL/GenBank/DDBJ whole genome shotgun (WGS) entry which is preliminary data.</text>
</comment>
<organism evidence="1 2">
    <name type="scientific">Neosynechococcus sphagnicola sy1</name>
    <dbReference type="NCBI Taxonomy" id="1497020"/>
    <lineage>
        <taxon>Bacteria</taxon>
        <taxon>Bacillati</taxon>
        <taxon>Cyanobacteriota</taxon>
        <taxon>Cyanophyceae</taxon>
        <taxon>Neosynechococcales</taxon>
        <taxon>Neosynechococcaceae</taxon>
        <taxon>Neosynechococcus</taxon>
    </lineage>
</organism>